<keyword evidence="1" id="KW-0472">Membrane</keyword>
<keyword evidence="3" id="KW-1185">Reference proteome</keyword>
<dbReference type="Proteomes" id="UP001597090">
    <property type="component" value="Unassembled WGS sequence"/>
</dbReference>
<accession>A0ABW2YQ12</accession>
<name>A0ABW2YQ12_9GAMM</name>
<organism evidence="2 3">
    <name type="scientific">Lysobacter koreensis</name>
    <dbReference type="NCBI Taxonomy" id="266122"/>
    <lineage>
        <taxon>Bacteria</taxon>
        <taxon>Pseudomonadati</taxon>
        <taxon>Pseudomonadota</taxon>
        <taxon>Gammaproteobacteria</taxon>
        <taxon>Lysobacterales</taxon>
        <taxon>Lysobacteraceae</taxon>
        <taxon>Lysobacter</taxon>
    </lineage>
</organism>
<proteinExistence type="predicted"/>
<comment type="caution">
    <text evidence="2">The sequence shown here is derived from an EMBL/GenBank/DDBJ whole genome shotgun (WGS) entry which is preliminary data.</text>
</comment>
<evidence type="ECO:0000313" key="2">
    <source>
        <dbReference type="EMBL" id="MFD0739609.1"/>
    </source>
</evidence>
<feature type="transmembrane region" description="Helical" evidence="1">
    <location>
        <begin position="249"/>
        <end position="273"/>
    </location>
</feature>
<keyword evidence="1" id="KW-0812">Transmembrane</keyword>
<dbReference type="EMBL" id="JBHTIH010000004">
    <property type="protein sequence ID" value="MFD0739609.1"/>
    <property type="molecule type" value="Genomic_DNA"/>
</dbReference>
<feature type="transmembrane region" description="Helical" evidence="1">
    <location>
        <begin position="215"/>
        <end position="243"/>
    </location>
</feature>
<evidence type="ECO:0000313" key="3">
    <source>
        <dbReference type="Proteomes" id="UP001597090"/>
    </source>
</evidence>
<sequence>MTTRAMGPLAGLGWLKRGINLGRHNARAVLGGAALLAVAALLPSVIQLVVQGVFSPGQTGLLAIAAIATVISILILSPLIGGYLRLIHATEHNRPAHATDVLQPFKAGGDAGRLIGFGLLMTALYLAVALLVIGLFGDGFLEWYMKVLAMSQNPPTDASALPKMPDGFGRMLGLGSLLALFLTGVYAIGFGQVALGSRPIGGAIADGVVGTLKNLLPLLVLAVVAFLMAMVLGLVLGLLMLLVGGIGSLIHPALGVALMVPVYLGLLLVLYVVMFGVMYHFWRDVCGDGVAPVESNHSVAA</sequence>
<feature type="transmembrane region" description="Helical" evidence="1">
    <location>
        <begin position="61"/>
        <end position="84"/>
    </location>
</feature>
<dbReference type="RefSeq" id="WP_386812640.1">
    <property type="nucleotide sequence ID" value="NZ_JBHTIH010000004.1"/>
</dbReference>
<feature type="transmembrane region" description="Helical" evidence="1">
    <location>
        <begin position="114"/>
        <end position="136"/>
    </location>
</feature>
<keyword evidence="1" id="KW-1133">Transmembrane helix</keyword>
<gene>
    <name evidence="2" type="ORF">ACFQZQ_09995</name>
</gene>
<reference evidence="3" key="1">
    <citation type="journal article" date="2019" name="Int. J. Syst. Evol. Microbiol.">
        <title>The Global Catalogue of Microorganisms (GCM) 10K type strain sequencing project: providing services to taxonomists for standard genome sequencing and annotation.</title>
        <authorList>
            <consortium name="The Broad Institute Genomics Platform"/>
            <consortium name="The Broad Institute Genome Sequencing Center for Infectious Disease"/>
            <person name="Wu L."/>
            <person name="Ma J."/>
        </authorList>
    </citation>
    <scope>NUCLEOTIDE SEQUENCE [LARGE SCALE GENOMIC DNA]</scope>
    <source>
        <strain evidence="3">CCUG 55491</strain>
    </source>
</reference>
<feature type="transmembrane region" description="Helical" evidence="1">
    <location>
        <begin position="26"/>
        <end position="49"/>
    </location>
</feature>
<evidence type="ECO:0000256" key="1">
    <source>
        <dbReference type="SAM" id="Phobius"/>
    </source>
</evidence>
<feature type="transmembrane region" description="Helical" evidence="1">
    <location>
        <begin position="171"/>
        <end position="195"/>
    </location>
</feature>
<protein>
    <submittedName>
        <fullName evidence="2">Uncharacterized protein</fullName>
    </submittedName>
</protein>